<dbReference type="Proteomes" id="UP001501447">
    <property type="component" value="Unassembled WGS sequence"/>
</dbReference>
<feature type="region of interest" description="Disordered" evidence="1">
    <location>
        <begin position="117"/>
        <end position="169"/>
    </location>
</feature>
<reference evidence="2 3" key="1">
    <citation type="journal article" date="2019" name="Int. J. Syst. Evol. Microbiol.">
        <title>The Global Catalogue of Microorganisms (GCM) 10K type strain sequencing project: providing services to taxonomists for standard genome sequencing and annotation.</title>
        <authorList>
            <consortium name="The Broad Institute Genomics Platform"/>
            <consortium name="The Broad Institute Genome Sequencing Center for Infectious Disease"/>
            <person name="Wu L."/>
            <person name="Ma J."/>
        </authorList>
    </citation>
    <scope>NUCLEOTIDE SEQUENCE [LARGE SCALE GENOMIC DNA]</scope>
    <source>
        <strain evidence="2 3">JCM 16373</strain>
    </source>
</reference>
<proteinExistence type="predicted"/>
<gene>
    <name evidence="2" type="ORF">GCM10009863_30100</name>
</gene>
<organism evidence="2 3">
    <name type="scientific">Streptomyces axinellae</name>
    <dbReference type="NCBI Taxonomy" id="552788"/>
    <lineage>
        <taxon>Bacteria</taxon>
        <taxon>Bacillati</taxon>
        <taxon>Actinomycetota</taxon>
        <taxon>Actinomycetes</taxon>
        <taxon>Kitasatosporales</taxon>
        <taxon>Streptomycetaceae</taxon>
        <taxon>Streptomyces</taxon>
    </lineage>
</organism>
<name>A0ABN3Q2U6_9ACTN</name>
<evidence type="ECO:0000313" key="2">
    <source>
        <dbReference type="EMBL" id="GAA2614319.1"/>
    </source>
</evidence>
<evidence type="ECO:0000313" key="3">
    <source>
        <dbReference type="Proteomes" id="UP001501447"/>
    </source>
</evidence>
<evidence type="ECO:0000256" key="1">
    <source>
        <dbReference type="SAM" id="MobiDB-lite"/>
    </source>
</evidence>
<evidence type="ECO:0008006" key="4">
    <source>
        <dbReference type="Google" id="ProtNLM"/>
    </source>
</evidence>
<dbReference type="EMBL" id="BAAARJ010000008">
    <property type="protein sequence ID" value="GAA2614319.1"/>
    <property type="molecule type" value="Genomic_DNA"/>
</dbReference>
<keyword evidence="3" id="KW-1185">Reference proteome</keyword>
<comment type="caution">
    <text evidence="2">The sequence shown here is derived from an EMBL/GenBank/DDBJ whole genome shotgun (WGS) entry which is preliminary data.</text>
</comment>
<protein>
    <recommendedName>
        <fullName evidence="4">Transposase</fullName>
    </recommendedName>
</protein>
<accession>A0ABN3Q2U6</accession>
<sequence>MRVAWSDVVGAGETDEEGFRGFRWSGADSEGKRRQHLTDAAALPYSSWISQVERWFAELGTRRPKRGVFCSFDELKTALEDRIKTWNEQEQPLRWIQSADKIDRICRYCDRVSGRRHQVGIRGEDSKSFSQNSPQRGPRIGEGGSSASEDPPSPDASPVGTAGFEPTTP</sequence>